<gene>
    <name evidence="1" type="ORF">BJ138DRAFT_1019737</name>
</gene>
<dbReference type="EMBL" id="MU268650">
    <property type="protein sequence ID" value="KAH7904012.1"/>
    <property type="molecule type" value="Genomic_DNA"/>
</dbReference>
<accession>A0ACB7ZTH8</accession>
<sequence>MVTENAAISCKVVNGAEGTLQDIVYEEDDQGHRYAVCAYVHIPGSGINAPGLDQDVVPILPSSASFQYKSPSGIRFTINRKQLPLLPAYAFTDFKAQGKTFSKVILDVSSARFLQNAYVMLSRATSLKNMAILRLFGSKVIHSDLSAEFREEFSRLRELDERTRVRFEQRDTSTFPTVCKIMLRQM</sequence>
<organism evidence="1 2">
    <name type="scientific">Hygrophoropsis aurantiaca</name>
    <dbReference type="NCBI Taxonomy" id="72124"/>
    <lineage>
        <taxon>Eukaryota</taxon>
        <taxon>Fungi</taxon>
        <taxon>Dikarya</taxon>
        <taxon>Basidiomycota</taxon>
        <taxon>Agaricomycotina</taxon>
        <taxon>Agaricomycetes</taxon>
        <taxon>Agaricomycetidae</taxon>
        <taxon>Boletales</taxon>
        <taxon>Coniophorineae</taxon>
        <taxon>Hygrophoropsidaceae</taxon>
        <taxon>Hygrophoropsis</taxon>
    </lineage>
</organism>
<evidence type="ECO:0000313" key="1">
    <source>
        <dbReference type="EMBL" id="KAH7904012.1"/>
    </source>
</evidence>
<dbReference type="Proteomes" id="UP000790377">
    <property type="component" value="Unassembled WGS sequence"/>
</dbReference>
<comment type="caution">
    <text evidence="1">The sequence shown here is derived from an EMBL/GenBank/DDBJ whole genome shotgun (WGS) entry which is preliminary data.</text>
</comment>
<keyword evidence="2" id="KW-1185">Reference proteome</keyword>
<proteinExistence type="predicted"/>
<protein>
    <submittedName>
        <fullName evidence="1">Uncharacterized protein</fullName>
    </submittedName>
</protein>
<name>A0ACB7ZTH8_9AGAM</name>
<reference evidence="1" key="1">
    <citation type="journal article" date="2021" name="New Phytol.">
        <title>Evolutionary innovations through gain and loss of genes in the ectomycorrhizal Boletales.</title>
        <authorList>
            <person name="Wu G."/>
            <person name="Miyauchi S."/>
            <person name="Morin E."/>
            <person name="Kuo A."/>
            <person name="Drula E."/>
            <person name="Varga T."/>
            <person name="Kohler A."/>
            <person name="Feng B."/>
            <person name="Cao Y."/>
            <person name="Lipzen A."/>
            <person name="Daum C."/>
            <person name="Hundley H."/>
            <person name="Pangilinan J."/>
            <person name="Johnson J."/>
            <person name="Barry K."/>
            <person name="LaButti K."/>
            <person name="Ng V."/>
            <person name="Ahrendt S."/>
            <person name="Min B."/>
            <person name="Choi I.G."/>
            <person name="Park H."/>
            <person name="Plett J.M."/>
            <person name="Magnuson J."/>
            <person name="Spatafora J.W."/>
            <person name="Nagy L.G."/>
            <person name="Henrissat B."/>
            <person name="Grigoriev I.V."/>
            <person name="Yang Z.L."/>
            <person name="Xu J."/>
            <person name="Martin F.M."/>
        </authorList>
    </citation>
    <scope>NUCLEOTIDE SEQUENCE</scope>
    <source>
        <strain evidence="1">ATCC 28755</strain>
    </source>
</reference>
<evidence type="ECO:0000313" key="2">
    <source>
        <dbReference type="Proteomes" id="UP000790377"/>
    </source>
</evidence>